<reference evidence="3" key="1">
    <citation type="submission" date="2019-03" db="EMBL/GenBank/DDBJ databases">
        <title>Snf2 controls pulcherriminic acid biosynthesis and connects pigmentation and antifungal activity of the yeast Metschnikowia pulcherrima.</title>
        <authorList>
            <person name="Gore-Lloyd D."/>
            <person name="Sumann I."/>
            <person name="Brachmann A.O."/>
            <person name="Schneeberger K."/>
            <person name="Ortiz-Merino R.A."/>
            <person name="Moreno-Beltran M."/>
            <person name="Schlaefli M."/>
            <person name="Kirner P."/>
            <person name="Santos Kron A."/>
            <person name="Wolfe K.H."/>
            <person name="Piel J."/>
            <person name="Ahrens C.H."/>
            <person name="Henk D."/>
            <person name="Freimoser F.M."/>
        </authorList>
    </citation>
    <scope>NUCLEOTIDE SEQUENCE [LARGE SCALE GENOMIC DNA]</scope>
    <source>
        <strain evidence="3">APC 1.2</strain>
    </source>
</reference>
<feature type="compositionally biased region" description="Polar residues" evidence="1">
    <location>
        <begin position="209"/>
        <end position="229"/>
    </location>
</feature>
<feature type="region of interest" description="Disordered" evidence="1">
    <location>
        <begin position="209"/>
        <end position="232"/>
    </location>
</feature>
<evidence type="ECO:0000313" key="3">
    <source>
        <dbReference type="Proteomes" id="UP000292447"/>
    </source>
</evidence>
<feature type="region of interest" description="Disordered" evidence="1">
    <location>
        <begin position="1"/>
        <end position="73"/>
    </location>
</feature>
<evidence type="ECO:0000256" key="1">
    <source>
        <dbReference type="SAM" id="MobiDB-lite"/>
    </source>
</evidence>
<proteinExistence type="predicted"/>
<dbReference type="Proteomes" id="UP000292447">
    <property type="component" value="Chromosome II"/>
</dbReference>
<gene>
    <name evidence="2" type="ORF">METSCH_B11220</name>
</gene>
<accession>A0A4P6XPE6</accession>
<feature type="region of interest" description="Disordered" evidence="1">
    <location>
        <begin position="349"/>
        <end position="368"/>
    </location>
</feature>
<feature type="compositionally biased region" description="Polar residues" evidence="1">
    <location>
        <begin position="60"/>
        <end position="73"/>
    </location>
</feature>
<feature type="region of interest" description="Disordered" evidence="1">
    <location>
        <begin position="285"/>
        <end position="305"/>
    </location>
</feature>
<dbReference type="AlphaFoldDB" id="A0A4P6XPE6"/>
<name>A0A4P6XPE6_9ASCO</name>
<organism evidence="2 3">
    <name type="scientific">Metschnikowia aff. pulcherrima</name>
    <dbReference type="NCBI Taxonomy" id="2163413"/>
    <lineage>
        <taxon>Eukaryota</taxon>
        <taxon>Fungi</taxon>
        <taxon>Dikarya</taxon>
        <taxon>Ascomycota</taxon>
        <taxon>Saccharomycotina</taxon>
        <taxon>Pichiomycetes</taxon>
        <taxon>Metschnikowiaceae</taxon>
        <taxon>Metschnikowia</taxon>
    </lineage>
</organism>
<sequence length="407" mass="44031">MAFLHHSGDKSPVNTTSNPGSAPGSAGLGSGKRRMSLFSFGHGMLTPSSAQTKNRELPALSTSPSSGNASITGASKLPLVRSPRASFLAKMNPLLSPGIGPVLETDSLSENPSLHIFERSVQDMSGLVKQEDCIPPALDATAQILSDLAADLDNVEMVYSLRRNLSVIGLNMALGRPYTPLRKNSMYLASHGNLAEKAAHLSLSSLNYSQPPFASQNPPTSAQNQTQLPVSPPKLMSSRSLVSFYLYADMLNNDEFLRRPLLMHAYSHGVVPTVGRKMSVALTHSGGPTFTRERSASEYSKFPRKTVQPTEAQLQLLKQFARSPKNDQETIGEDTPLKRFLISPELSDSEDQEEVFHPALSSRRPMSRRKSVALNASFANSLADNDSFVSSSVGDCIRQCTTEIGNN</sequence>
<evidence type="ECO:0000313" key="2">
    <source>
        <dbReference type="EMBL" id="QBM87908.1"/>
    </source>
</evidence>
<protein>
    <submittedName>
        <fullName evidence="2">Uncharacterized protein</fullName>
    </submittedName>
</protein>
<dbReference type="EMBL" id="CP034457">
    <property type="protein sequence ID" value="QBM87908.1"/>
    <property type="molecule type" value="Genomic_DNA"/>
</dbReference>
<keyword evidence="3" id="KW-1185">Reference proteome</keyword>